<dbReference type="RefSeq" id="XP_022663565.1">
    <property type="nucleotide sequence ID" value="XM_022807830.1"/>
</dbReference>
<dbReference type="RefSeq" id="XP_022663564.1">
    <property type="nucleotide sequence ID" value="XM_022807829.1"/>
</dbReference>
<dbReference type="Proteomes" id="UP000594260">
    <property type="component" value="Unplaced"/>
</dbReference>
<feature type="compositionally biased region" description="Basic and acidic residues" evidence="1">
    <location>
        <begin position="475"/>
        <end position="486"/>
    </location>
</feature>
<dbReference type="InParanoid" id="A0A7M7KB16"/>
<dbReference type="AlphaFoldDB" id="A0A7M7KB16"/>
<accession>A0A7M7KB16</accession>
<evidence type="ECO:0000256" key="1">
    <source>
        <dbReference type="SAM" id="MobiDB-lite"/>
    </source>
</evidence>
<reference evidence="2" key="1">
    <citation type="submission" date="2021-01" db="UniProtKB">
        <authorList>
            <consortium name="EnsemblMetazoa"/>
        </authorList>
    </citation>
    <scope>IDENTIFICATION</scope>
</reference>
<dbReference type="GeneID" id="111251343"/>
<feature type="region of interest" description="Disordered" evidence="1">
    <location>
        <begin position="458"/>
        <end position="486"/>
    </location>
</feature>
<evidence type="ECO:0000313" key="2">
    <source>
        <dbReference type="EnsemblMetazoa" id="XP_022663564"/>
    </source>
</evidence>
<dbReference type="KEGG" id="vde:111251343"/>
<sequence length="602" mass="66518">MSQYANSSQLVERCYGPLTLGYSGGASMHDSLELVKYNNLPLHLNSTSIRNMGTYSGQEYMNQSQYAASTLPKLSGPLICSSSQSWNNEFVGQSANGWNRYLLQCEMCGYQADSRYDMIAHLEVGHGCDIGGPVYNRTHWWPSFSGSQIYGSNIHALTTSQSSDHAYYLYGRENVKMEVQDGSAVYCTGQGCQSKDVHTISRYEGWQSLLPKNSIEGDRDRLNAFTTHPILNAGFSSTTGTLESNQGGTEVFIGSGVQQQLQSENFTMKIRQEAGHHSSTNNDIIALPANDHWQNMTLGAKKMPTQQLERLPEPYAMQNATINGASSTNKYIVTEGREQYHCDISTNATSEKMDPIIYDENSLLDTSGAPKSASQQEAPGCQELSTECLATAMPHQLSSSIKAQTETTDVTPMGSGKLIKTSTNRFKEAAIEDGVECDREQTDRIAIMDRVSLRATRAADRHHSIEHCQSMQKNQRSERSERDAKIADSTKSIFSTETPIDKDSDGASIITEEGFSDQAKLKHPIHAVEPGYNGYRSLTEDSTGDGRDVTDQHAELANKVLQESGPNVDHFDFGCDDELFVRLPRLFPDLFEGTLQIDATDE</sequence>
<name>A0A7M7KB16_VARDE</name>
<keyword evidence="3" id="KW-1185">Reference proteome</keyword>
<protein>
    <submittedName>
        <fullName evidence="2">Uncharacterized protein</fullName>
    </submittedName>
</protein>
<dbReference type="EnsemblMetazoa" id="XM_022807829">
    <property type="protein sequence ID" value="XP_022663564"/>
    <property type="gene ID" value="LOC111251343"/>
</dbReference>
<evidence type="ECO:0000313" key="3">
    <source>
        <dbReference type="Proteomes" id="UP000594260"/>
    </source>
</evidence>
<organism evidence="2 3">
    <name type="scientific">Varroa destructor</name>
    <name type="common">Honeybee mite</name>
    <dbReference type="NCBI Taxonomy" id="109461"/>
    <lineage>
        <taxon>Eukaryota</taxon>
        <taxon>Metazoa</taxon>
        <taxon>Ecdysozoa</taxon>
        <taxon>Arthropoda</taxon>
        <taxon>Chelicerata</taxon>
        <taxon>Arachnida</taxon>
        <taxon>Acari</taxon>
        <taxon>Parasitiformes</taxon>
        <taxon>Mesostigmata</taxon>
        <taxon>Gamasina</taxon>
        <taxon>Dermanyssoidea</taxon>
        <taxon>Varroidae</taxon>
        <taxon>Varroa</taxon>
    </lineage>
</organism>
<proteinExistence type="predicted"/>
<dbReference type="EnsemblMetazoa" id="XM_022807830">
    <property type="protein sequence ID" value="XP_022663565"/>
    <property type="gene ID" value="LOC111251343"/>
</dbReference>